<name>A0A0B1Q3U0_9HYPH</name>
<dbReference type="Proteomes" id="UP000030826">
    <property type="component" value="Unassembled WGS sequence"/>
</dbReference>
<evidence type="ECO:0000256" key="1">
    <source>
        <dbReference type="ARBA" id="ARBA00009437"/>
    </source>
</evidence>
<dbReference type="InterPro" id="IPR001584">
    <property type="entry name" value="Integrase_cat-core"/>
</dbReference>
<comment type="similarity">
    <text evidence="1">Belongs to the LysR transcriptional regulatory family.</text>
</comment>
<reference evidence="3 4" key="1">
    <citation type="submission" date="2014-09" db="EMBL/GenBank/DDBJ databases">
        <title>Isolation and characterization of Aurantimonas altamirensis ON-56566 from clinical sample following a dog bite.</title>
        <authorList>
            <person name="Eshaghi A."/>
            <person name="Li A."/>
            <person name="Shahinas D."/>
            <person name="Bahn P."/>
            <person name="Kus J.V."/>
            <person name="Patel S.N."/>
        </authorList>
    </citation>
    <scope>NUCLEOTIDE SEQUENCE [LARGE SCALE GENOMIC DNA]</scope>
    <source>
        <strain evidence="3 4">ON-56566</strain>
    </source>
</reference>
<dbReference type="InterPro" id="IPR058163">
    <property type="entry name" value="LysR-type_TF_proteobact-type"/>
</dbReference>
<proteinExistence type="inferred from homology"/>
<dbReference type="PANTHER" id="PTHR30537">
    <property type="entry name" value="HTH-TYPE TRANSCRIPTIONAL REGULATOR"/>
    <property type="match status" value="1"/>
</dbReference>
<feature type="domain" description="Integrase catalytic" evidence="2">
    <location>
        <begin position="3"/>
        <end position="59"/>
    </location>
</feature>
<comment type="caution">
    <text evidence="3">The sequence shown here is derived from an EMBL/GenBank/DDBJ whole genome shotgun (WGS) entry which is preliminary data.</text>
</comment>
<dbReference type="Pfam" id="PF00665">
    <property type="entry name" value="rve"/>
    <property type="match status" value="1"/>
</dbReference>
<dbReference type="PANTHER" id="PTHR30537:SF5">
    <property type="entry name" value="HTH-TYPE TRANSCRIPTIONAL ACTIVATOR TTDR-RELATED"/>
    <property type="match status" value="1"/>
</dbReference>
<evidence type="ECO:0000259" key="2">
    <source>
        <dbReference type="Pfam" id="PF00665"/>
    </source>
</evidence>
<dbReference type="SUPFAM" id="SSF53850">
    <property type="entry name" value="Periplasmic binding protein-like II"/>
    <property type="match status" value="1"/>
</dbReference>
<dbReference type="InterPro" id="IPR012337">
    <property type="entry name" value="RNaseH-like_sf"/>
</dbReference>
<dbReference type="SUPFAM" id="SSF53098">
    <property type="entry name" value="Ribonuclease H-like"/>
    <property type="match status" value="1"/>
</dbReference>
<dbReference type="AlphaFoldDB" id="A0A0B1Q3U0"/>
<sequence length="127" mass="13787">MQRGFLYLVAIMDWFTRKVLAWRISNTLEADFCVEALNEAIHRFGAPGVMNTDQGSQAAIAGLGIASLPHGLCAPSIASGELRRVLPDWYAGGATTTILIPHRRGQLPAVRTVVDFLTDRLPAKLDG</sequence>
<dbReference type="Gene3D" id="3.40.190.290">
    <property type="match status" value="1"/>
</dbReference>
<organism evidence="3 4">
    <name type="scientific">Aureimonas altamirensis</name>
    <dbReference type="NCBI Taxonomy" id="370622"/>
    <lineage>
        <taxon>Bacteria</taxon>
        <taxon>Pseudomonadati</taxon>
        <taxon>Pseudomonadota</taxon>
        <taxon>Alphaproteobacteria</taxon>
        <taxon>Hyphomicrobiales</taxon>
        <taxon>Aurantimonadaceae</taxon>
        <taxon>Aureimonas</taxon>
    </lineage>
</organism>
<evidence type="ECO:0000313" key="4">
    <source>
        <dbReference type="Proteomes" id="UP000030826"/>
    </source>
</evidence>
<evidence type="ECO:0000313" key="3">
    <source>
        <dbReference type="EMBL" id="KHJ54036.1"/>
    </source>
</evidence>
<dbReference type="EMBL" id="JRFJ01000004">
    <property type="protein sequence ID" value="KHJ54036.1"/>
    <property type="molecule type" value="Genomic_DNA"/>
</dbReference>
<dbReference type="GO" id="GO:0015074">
    <property type="term" value="P:DNA integration"/>
    <property type="evidence" value="ECO:0007669"/>
    <property type="project" value="InterPro"/>
</dbReference>
<accession>A0A0B1Q3U0</accession>
<gene>
    <name evidence="3" type="ORF">LA66_15825</name>
</gene>
<protein>
    <recommendedName>
        <fullName evidence="2">Integrase catalytic domain-containing protein</fullName>
    </recommendedName>
</protein>